<accession>A0A410WPE0</accession>
<feature type="active site" evidence="9">
    <location>
        <position position="110"/>
    </location>
</feature>
<dbReference type="GeneID" id="95373315"/>
<dbReference type="KEGG" id="pchi:PC41400_00610"/>
<evidence type="ECO:0000256" key="7">
    <source>
        <dbReference type="ARBA" id="ARBA00022989"/>
    </source>
</evidence>
<keyword evidence="14" id="KW-1185">Reference proteome</keyword>
<dbReference type="HAMAP" id="MF_00161">
    <property type="entry name" value="LspA"/>
    <property type="match status" value="1"/>
</dbReference>
<dbReference type="EMBL" id="JAMDMJ010000034">
    <property type="protein sequence ID" value="MCY9598740.1"/>
    <property type="molecule type" value="Genomic_DNA"/>
</dbReference>
<dbReference type="Proteomes" id="UP001527202">
    <property type="component" value="Unassembled WGS sequence"/>
</dbReference>
<evidence type="ECO:0000256" key="6">
    <source>
        <dbReference type="ARBA" id="ARBA00022801"/>
    </source>
</evidence>
<protein>
    <recommendedName>
        <fullName evidence="9">Lipoprotein signal peptidase</fullName>
        <ecNumber evidence="9">3.4.23.36</ecNumber>
    </recommendedName>
    <alternativeName>
        <fullName evidence="9">Prolipoprotein signal peptidase</fullName>
    </alternativeName>
    <alternativeName>
        <fullName evidence="9">Signal peptidase II</fullName>
        <shortName evidence="9">SPase II</shortName>
    </alternativeName>
</protein>
<dbReference type="AlphaFoldDB" id="A0A410WPE0"/>
<evidence type="ECO:0000313" key="14">
    <source>
        <dbReference type="Proteomes" id="UP001527202"/>
    </source>
</evidence>
<dbReference type="GO" id="GO:0004190">
    <property type="term" value="F:aspartic-type endopeptidase activity"/>
    <property type="evidence" value="ECO:0007669"/>
    <property type="project" value="UniProtKB-UniRule"/>
</dbReference>
<keyword evidence="2 9" id="KW-1003">Cell membrane</keyword>
<dbReference type="PANTHER" id="PTHR33695">
    <property type="entry name" value="LIPOPROTEIN SIGNAL PEPTIDASE"/>
    <property type="match status" value="1"/>
</dbReference>
<comment type="subcellular location">
    <subcellularLocation>
        <location evidence="9">Cell membrane</location>
        <topology evidence="9">Multi-pass membrane protein</topology>
    </subcellularLocation>
</comment>
<dbReference type="UniPathway" id="UPA00665"/>
<reference evidence="12 13" key="1">
    <citation type="submission" date="2018-01" db="EMBL/GenBank/DDBJ databases">
        <title>The whole genome sequencing and assembly of Paenibacillus chitinolyticus KCCM 41400 strain.</title>
        <authorList>
            <person name="Kim J.-Y."/>
            <person name="Park M.-K."/>
            <person name="Lee Y.-J."/>
            <person name="Yi H."/>
            <person name="Bahn Y.-S."/>
            <person name="Kim J.F."/>
            <person name="Lee D.-W."/>
        </authorList>
    </citation>
    <scope>NUCLEOTIDE SEQUENCE [LARGE SCALE GENOMIC DNA]</scope>
    <source>
        <strain evidence="12 13">KCCM 41400</strain>
    </source>
</reference>
<keyword evidence="5 9" id="KW-0064">Aspartyl protease</keyword>
<keyword evidence="4 9" id="KW-0812">Transmembrane</keyword>
<feature type="transmembrane region" description="Helical" evidence="9">
    <location>
        <begin position="54"/>
        <end position="73"/>
    </location>
</feature>
<keyword evidence="7 9" id="KW-1133">Transmembrane helix</keyword>
<proteinExistence type="inferred from homology"/>
<evidence type="ECO:0000256" key="9">
    <source>
        <dbReference type="HAMAP-Rule" id="MF_00161"/>
    </source>
</evidence>
<comment type="caution">
    <text evidence="9">Lacks conserved residue(s) required for the propagation of feature annotation.</text>
</comment>
<evidence type="ECO:0000256" key="1">
    <source>
        <dbReference type="ARBA" id="ARBA00006139"/>
    </source>
</evidence>
<sequence length="158" mass="17084">MLFYFTAALVAAADQFVKALIRATMAVGESVPFWGSMALTHYENSGMAGSRFQGYARVFAVLAVVFIAIVLYYRRKGEIHGPLMDASMGFLTGGAAGNAIDRFWFGKVTDFLEFRPGGGILNLADIAINIGVVLFLIGGVLDYYRKKQNPLAAGDEQG</sequence>
<evidence type="ECO:0000256" key="3">
    <source>
        <dbReference type="ARBA" id="ARBA00022670"/>
    </source>
</evidence>
<dbReference type="Proteomes" id="UP000288943">
    <property type="component" value="Chromosome"/>
</dbReference>
<comment type="catalytic activity">
    <reaction evidence="9">
        <text>Release of signal peptides from bacterial membrane prolipoproteins. Hydrolyzes -Xaa-Yaa-Zaa-|-(S,diacylglyceryl)Cys-, in which Xaa is hydrophobic (preferably Leu), and Yaa (Ala or Ser) and Zaa (Gly or Ala) have small, neutral side chains.</text>
        <dbReference type="EC" id="3.4.23.36"/>
    </reaction>
</comment>
<dbReference type="InterPro" id="IPR001872">
    <property type="entry name" value="Peptidase_A8"/>
</dbReference>
<dbReference type="RefSeq" id="WP_042231354.1">
    <property type="nucleotide sequence ID" value="NZ_CP026520.1"/>
</dbReference>
<keyword evidence="3 9" id="KW-0645">Protease</keyword>
<reference evidence="11 14" key="2">
    <citation type="submission" date="2022-05" db="EMBL/GenBank/DDBJ databases">
        <title>Genome Sequencing of Bee-Associated Microbes.</title>
        <authorList>
            <person name="Dunlap C."/>
        </authorList>
    </citation>
    <scope>NUCLEOTIDE SEQUENCE [LARGE SCALE GENOMIC DNA]</scope>
    <source>
        <strain evidence="11 14">NRRL B-23120</strain>
    </source>
</reference>
<keyword evidence="6 9" id="KW-0378">Hydrolase</keyword>
<keyword evidence="8 9" id="KW-0472">Membrane</keyword>
<evidence type="ECO:0000256" key="5">
    <source>
        <dbReference type="ARBA" id="ARBA00022750"/>
    </source>
</evidence>
<name>A0A410WPE0_9BACL</name>
<feature type="active site" evidence="9">
    <location>
        <position position="125"/>
    </location>
</feature>
<feature type="transmembrane region" description="Helical" evidence="9">
    <location>
        <begin position="120"/>
        <end position="141"/>
    </location>
</feature>
<gene>
    <name evidence="9 12" type="primary">lspA</name>
    <name evidence="11" type="ORF">M5X16_23575</name>
    <name evidence="12" type="ORF">PC41400_00610</name>
</gene>
<dbReference type="GO" id="GO:0005886">
    <property type="term" value="C:plasma membrane"/>
    <property type="evidence" value="ECO:0007669"/>
    <property type="project" value="UniProtKB-SubCell"/>
</dbReference>
<comment type="similarity">
    <text evidence="1 9 10">Belongs to the peptidase A8 family.</text>
</comment>
<feature type="transmembrane region" description="Helical" evidence="9">
    <location>
        <begin position="82"/>
        <end position="100"/>
    </location>
</feature>
<evidence type="ECO:0000256" key="8">
    <source>
        <dbReference type="ARBA" id="ARBA00023136"/>
    </source>
</evidence>
<evidence type="ECO:0000313" key="11">
    <source>
        <dbReference type="EMBL" id="MCY9598740.1"/>
    </source>
</evidence>
<comment type="pathway">
    <text evidence="9">Protein modification; lipoprotein biosynthesis (signal peptide cleavage).</text>
</comment>
<comment type="function">
    <text evidence="9">This protein specifically catalyzes the removal of signal peptides from prolipoproteins.</text>
</comment>
<dbReference type="EC" id="3.4.23.36" evidence="9"/>
<organism evidence="12 13">
    <name type="scientific">Paenibacillus chitinolyticus</name>
    <dbReference type="NCBI Taxonomy" id="79263"/>
    <lineage>
        <taxon>Bacteria</taxon>
        <taxon>Bacillati</taxon>
        <taxon>Bacillota</taxon>
        <taxon>Bacilli</taxon>
        <taxon>Bacillales</taxon>
        <taxon>Paenibacillaceae</taxon>
        <taxon>Paenibacillus</taxon>
    </lineage>
</organism>
<evidence type="ECO:0000313" key="13">
    <source>
        <dbReference type="Proteomes" id="UP000288943"/>
    </source>
</evidence>
<dbReference type="GO" id="GO:0006508">
    <property type="term" value="P:proteolysis"/>
    <property type="evidence" value="ECO:0007669"/>
    <property type="project" value="UniProtKB-KW"/>
</dbReference>
<evidence type="ECO:0000256" key="4">
    <source>
        <dbReference type="ARBA" id="ARBA00022692"/>
    </source>
</evidence>
<dbReference type="PRINTS" id="PR00781">
    <property type="entry name" value="LIPOSIGPTASE"/>
</dbReference>
<dbReference type="OrthoDB" id="9810259at2"/>
<dbReference type="EMBL" id="CP026520">
    <property type="protein sequence ID" value="QAV16279.1"/>
    <property type="molecule type" value="Genomic_DNA"/>
</dbReference>
<evidence type="ECO:0000256" key="2">
    <source>
        <dbReference type="ARBA" id="ARBA00022475"/>
    </source>
</evidence>
<dbReference type="NCBIfam" id="TIGR00077">
    <property type="entry name" value="lspA"/>
    <property type="match status" value="1"/>
</dbReference>
<dbReference type="Pfam" id="PF01252">
    <property type="entry name" value="Peptidase_A8"/>
    <property type="match status" value="1"/>
</dbReference>
<evidence type="ECO:0000256" key="10">
    <source>
        <dbReference type="RuleBase" id="RU004181"/>
    </source>
</evidence>
<evidence type="ECO:0000313" key="12">
    <source>
        <dbReference type="EMBL" id="QAV16279.1"/>
    </source>
</evidence>
<dbReference type="PANTHER" id="PTHR33695:SF1">
    <property type="entry name" value="LIPOPROTEIN SIGNAL PEPTIDASE"/>
    <property type="match status" value="1"/>
</dbReference>